<gene>
    <name evidence="2" type="ORF">Acr_15g0016450</name>
</gene>
<keyword evidence="1" id="KW-0732">Signal</keyword>
<protein>
    <submittedName>
        <fullName evidence="2">Uncharacterized protein</fullName>
    </submittedName>
</protein>
<evidence type="ECO:0000256" key="1">
    <source>
        <dbReference type="SAM" id="SignalP"/>
    </source>
</evidence>
<dbReference type="Proteomes" id="UP000585474">
    <property type="component" value="Unassembled WGS sequence"/>
</dbReference>
<feature type="chain" id="PRO_5029496471" evidence="1">
    <location>
        <begin position="19"/>
        <end position="249"/>
    </location>
</feature>
<organism evidence="2 3">
    <name type="scientific">Actinidia rufa</name>
    <dbReference type="NCBI Taxonomy" id="165716"/>
    <lineage>
        <taxon>Eukaryota</taxon>
        <taxon>Viridiplantae</taxon>
        <taxon>Streptophyta</taxon>
        <taxon>Embryophyta</taxon>
        <taxon>Tracheophyta</taxon>
        <taxon>Spermatophyta</taxon>
        <taxon>Magnoliopsida</taxon>
        <taxon>eudicotyledons</taxon>
        <taxon>Gunneridae</taxon>
        <taxon>Pentapetalae</taxon>
        <taxon>asterids</taxon>
        <taxon>Ericales</taxon>
        <taxon>Actinidiaceae</taxon>
        <taxon>Actinidia</taxon>
    </lineage>
</organism>
<comment type="caution">
    <text evidence="2">The sequence shown here is derived from an EMBL/GenBank/DDBJ whole genome shotgun (WGS) entry which is preliminary data.</text>
</comment>
<dbReference type="AlphaFoldDB" id="A0A7J0FX37"/>
<evidence type="ECO:0000313" key="3">
    <source>
        <dbReference type="Proteomes" id="UP000585474"/>
    </source>
</evidence>
<reference evidence="2 3" key="1">
    <citation type="submission" date="2019-07" db="EMBL/GenBank/DDBJ databases">
        <title>De Novo Assembly of kiwifruit Actinidia rufa.</title>
        <authorList>
            <person name="Sugita-Konishi S."/>
            <person name="Sato K."/>
            <person name="Mori E."/>
            <person name="Abe Y."/>
            <person name="Kisaki G."/>
            <person name="Hamano K."/>
            <person name="Suezawa K."/>
            <person name="Otani M."/>
            <person name="Fukuda T."/>
            <person name="Manabe T."/>
            <person name="Gomi K."/>
            <person name="Tabuchi M."/>
            <person name="Akimitsu K."/>
            <person name="Kataoka I."/>
        </authorList>
    </citation>
    <scope>NUCLEOTIDE SEQUENCE [LARGE SCALE GENOMIC DNA]</scope>
    <source>
        <strain evidence="3">cv. Fuchu</strain>
    </source>
</reference>
<evidence type="ECO:0000313" key="2">
    <source>
        <dbReference type="EMBL" id="GFZ03037.1"/>
    </source>
</evidence>
<dbReference type="EMBL" id="BJWL01000015">
    <property type="protein sequence ID" value="GFZ03037.1"/>
    <property type="molecule type" value="Genomic_DNA"/>
</dbReference>
<accession>A0A7J0FX37</accession>
<feature type="signal peptide" evidence="1">
    <location>
        <begin position="1"/>
        <end position="18"/>
    </location>
</feature>
<name>A0A7J0FX37_9ERIC</name>
<proteinExistence type="predicted"/>
<sequence length="249" mass="26571">MGFRVAFLILVVALAVVAESSFNNGGFETVSSFNMGSHRIATCNRQVGDCVEEEEEMMLGSETARRVLAQQSGFINCEFKDCGFVEFHSPWSSWSTPIKQWWDFKNIGLRGWRIWGQGSQFVDCSVYDGGDGISINQGVAGMVVERQEMGGDWGQVAAAGMRAGMVGEAAGSWGGSVGRGEGNGGRLRMVVLAVAVQKLGLDEVEASVGSLITTATRGVELILTNVVAVISPTVLGTPTAEDNILSHTR</sequence>
<keyword evidence="3" id="KW-1185">Reference proteome</keyword>